<keyword evidence="16" id="KW-1185">Reference proteome</keyword>
<accession>F0SFY1</accession>
<evidence type="ECO:0000313" key="16">
    <source>
        <dbReference type="Proteomes" id="UP000006860"/>
    </source>
</evidence>
<evidence type="ECO:0000256" key="3">
    <source>
        <dbReference type="ARBA" id="ARBA00022516"/>
    </source>
</evidence>
<evidence type="ECO:0000256" key="9">
    <source>
        <dbReference type="ARBA" id="ARBA00023098"/>
    </source>
</evidence>
<dbReference type="PANTHER" id="PTHR11351:SF31">
    <property type="entry name" value="DESATURASE 1, ISOFORM A-RELATED"/>
    <property type="match status" value="1"/>
</dbReference>
<dbReference type="AlphaFoldDB" id="F0SFY1"/>
<dbReference type="Pfam" id="PF00487">
    <property type="entry name" value="FA_desaturase"/>
    <property type="match status" value="1"/>
</dbReference>
<evidence type="ECO:0000256" key="4">
    <source>
        <dbReference type="ARBA" id="ARBA00022692"/>
    </source>
</evidence>
<keyword evidence="10 13" id="KW-0472">Membrane</keyword>
<keyword evidence="4 13" id="KW-0812">Transmembrane</keyword>
<sequence length="326" mass="37152">MSSTVANPAENTDHDPMNQPIVPPAEESDTSAVHAMADENLTAWQQYKRRFPHGVNWPVALWLGAMHAGAVAALFYFTWAGLFTFLALHFVTACLGVTLGYHRMLTHGSFKTIAPLRYFFAFCGMLSGEGSPIYWVATHRKHHAMSDQDGDPHSPVHGFWWSHIVWLQPAKTNEEITATLKRWAPDLWKDRGLRAMHYFYGPFMLLTIPVFYAIGQYALGGIGLSMVLWGVCMRVTVVYHGTWAVNSATHVWGYRNYTTRDQSRNLWWVAIIAYGEGWHNNHHAYQRLARHGHRWWEFDVTYGVIWTLKKLGLASAVQDQLPAPKS</sequence>
<evidence type="ECO:0000256" key="2">
    <source>
        <dbReference type="ARBA" id="ARBA00008749"/>
    </source>
</evidence>
<dbReference type="KEGG" id="pbs:Plabr_0643"/>
<proteinExistence type="inferred from homology"/>
<dbReference type="InterPro" id="IPR015876">
    <property type="entry name" value="Acyl-CoA_DS"/>
</dbReference>
<dbReference type="eggNOG" id="COG1398">
    <property type="taxonomic scope" value="Bacteria"/>
</dbReference>
<dbReference type="RefSeq" id="WP_013627013.1">
    <property type="nucleotide sequence ID" value="NC_015174.1"/>
</dbReference>
<keyword evidence="3" id="KW-0444">Lipid biosynthesis</keyword>
<dbReference type="GO" id="GO:0006633">
    <property type="term" value="P:fatty acid biosynthetic process"/>
    <property type="evidence" value="ECO:0007669"/>
    <property type="project" value="UniProtKB-KW"/>
</dbReference>
<dbReference type="CDD" id="cd03505">
    <property type="entry name" value="Delta9-FADS-like"/>
    <property type="match status" value="1"/>
</dbReference>
<dbReference type="OrthoDB" id="19906at2"/>
<keyword evidence="11" id="KW-0275">Fatty acid biosynthesis</keyword>
<name>F0SFY1_RUBBR</name>
<keyword evidence="7 15" id="KW-0560">Oxidoreductase</keyword>
<evidence type="ECO:0000313" key="15">
    <source>
        <dbReference type="EMBL" id="ADY58270.1"/>
    </source>
</evidence>
<protein>
    <submittedName>
        <fullName evidence="15">Delta-9 acyl-phospholipid desaturase</fullName>
        <ecNumber evidence="15">1.14.19.-</ecNumber>
    </submittedName>
</protein>
<evidence type="ECO:0000256" key="7">
    <source>
        <dbReference type="ARBA" id="ARBA00023002"/>
    </source>
</evidence>
<evidence type="ECO:0000256" key="10">
    <source>
        <dbReference type="ARBA" id="ARBA00023136"/>
    </source>
</evidence>
<feature type="region of interest" description="Disordered" evidence="12">
    <location>
        <begin position="1"/>
        <end position="29"/>
    </location>
</feature>
<evidence type="ECO:0000256" key="5">
    <source>
        <dbReference type="ARBA" id="ARBA00022832"/>
    </source>
</evidence>
<dbReference type="PANTHER" id="PTHR11351">
    <property type="entry name" value="ACYL-COA DESATURASE"/>
    <property type="match status" value="1"/>
</dbReference>
<evidence type="ECO:0000256" key="8">
    <source>
        <dbReference type="ARBA" id="ARBA00023004"/>
    </source>
</evidence>
<dbReference type="PRINTS" id="PR00075">
    <property type="entry name" value="FACDDSATRASE"/>
</dbReference>
<feature type="transmembrane region" description="Helical" evidence="13">
    <location>
        <begin position="55"/>
        <end position="76"/>
    </location>
</feature>
<gene>
    <name evidence="15" type="ordered locus">Plabr_0643</name>
</gene>
<comment type="similarity">
    <text evidence="2">Belongs to the fatty acid desaturase type 2 family.</text>
</comment>
<evidence type="ECO:0000256" key="11">
    <source>
        <dbReference type="ARBA" id="ARBA00023160"/>
    </source>
</evidence>
<feature type="transmembrane region" description="Helical" evidence="13">
    <location>
        <begin position="198"/>
        <end position="220"/>
    </location>
</feature>
<keyword evidence="8" id="KW-0408">Iron</keyword>
<evidence type="ECO:0000259" key="14">
    <source>
        <dbReference type="Pfam" id="PF00487"/>
    </source>
</evidence>
<organism evidence="15 16">
    <name type="scientific">Rubinisphaera brasiliensis (strain ATCC 49424 / DSM 5305 / JCM 21570 / IAM 15109 / NBRC 103401 / IFAM 1448)</name>
    <name type="common">Planctomyces brasiliensis</name>
    <dbReference type="NCBI Taxonomy" id="756272"/>
    <lineage>
        <taxon>Bacteria</taxon>
        <taxon>Pseudomonadati</taxon>
        <taxon>Planctomycetota</taxon>
        <taxon>Planctomycetia</taxon>
        <taxon>Planctomycetales</taxon>
        <taxon>Planctomycetaceae</taxon>
        <taxon>Rubinisphaera</taxon>
    </lineage>
</organism>
<dbReference type="HOGENOM" id="CLU_027359_1_0_0"/>
<evidence type="ECO:0000256" key="13">
    <source>
        <dbReference type="SAM" id="Phobius"/>
    </source>
</evidence>
<keyword evidence="5" id="KW-0276">Fatty acid metabolism</keyword>
<dbReference type="Proteomes" id="UP000006860">
    <property type="component" value="Chromosome"/>
</dbReference>
<dbReference type="InterPro" id="IPR005804">
    <property type="entry name" value="FA_desaturase_dom"/>
</dbReference>
<keyword evidence="6 13" id="KW-1133">Transmembrane helix</keyword>
<comment type="subcellular location">
    <subcellularLocation>
        <location evidence="1">Membrane</location>
        <topology evidence="1">Multi-pass membrane protein</topology>
    </subcellularLocation>
</comment>
<evidence type="ECO:0000256" key="1">
    <source>
        <dbReference type="ARBA" id="ARBA00004141"/>
    </source>
</evidence>
<keyword evidence="9" id="KW-0443">Lipid metabolism</keyword>
<dbReference type="GO" id="GO:0016717">
    <property type="term" value="F:oxidoreductase activity, acting on paired donors, with oxidation of a pair of donors resulting in the reduction of molecular oxygen to two molecules of water"/>
    <property type="evidence" value="ECO:0007669"/>
    <property type="project" value="InterPro"/>
</dbReference>
<feature type="domain" description="Fatty acid desaturase" evidence="14">
    <location>
        <begin position="78"/>
        <end position="291"/>
    </location>
</feature>
<feature type="compositionally biased region" description="Polar residues" evidence="12">
    <location>
        <begin position="1"/>
        <end position="10"/>
    </location>
</feature>
<dbReference type="EC" id="1.14.19.-" evidence="15"/>
<feature type="transmembrane region" description="Helical" evidence="13">
    <location>
        <begin position="82"/>
        <end position="101"/>
    </location>
</feature>
<evidence type="ECO:0000256" key="6">
    <source>
        <dbReference type="ARBA" id="ARBA00022989"/>
    </source>
</evidence>
<dbReference type="EMBL" id="CP002546">
    <property type="protein sequence ID" value="ADY58270.1"/>
    <property type="molecule type" value="Genomic_DNA"/>
</dbReference>
<reference evidence="16" key="1">
    <citation type="submission" date="2011-02" db="EMBL/GenBank/DDBJ databases">
        <title>The complete genome of Planctomyces brasiliensis DSM 5305.</title>
        <authorList>
            <person name="Lucas S."/>
            <person name="Copeland A."/>
            <person name="Lapidus A."/>
            <person name="Bruce D."/>
            <person name="Goodwin L."/>
            <person name="Pitluck S."/>
            <person name="Kyrpides N."/>
            <person name="Mavromatis K."/>
            <person name="Pagani I."/>
            <person name="Ivanova N."/>
            <person name="Ovchinnikova G."/>
            <person name="Lu M."/>
            <person name="Detter J.C."/>
            <person name="Han C."/>
            <person name="Land M."/>
            <person name="Hauser L."/>
            <person name="Markowitz V."/>
            <person name="Cheng J.-F."/>
            <person name="Hugenholtz P."/>
            <person name="Woyke T."/>
            <person name="Wu D."/>
            <person name="Tindall B."/>
            <person name="Pomrenke H.G."/>
            <person name="Brambilla E."/>
            <person name="Klenk H.-P."/>
            <person name="Eisen J.A."/>
        </authorList>
    </citation>
    <scope>NUCLEOTIDE SEQUENCE [LARGE SCALE GENOMIC DNA]</scope>
    <source>
        <strain evidence="16">ATCC 49424 / DSM 5305 / JCM 21570 / NBRC 103401 / IFAM 1448</strain>
    </source>
</reference>
<evidence type="ECO:0000256" key="12">
    <source>
        <dbReference type="SAM" id="MobiDB-lite"/>
    </source>
</evidence>
<dbReference type="GO" id="GO:0016020">
    <property type="term" value="C:membrane"/>
    <property type="evidence" value="ECO:0007669"/>
    <property type="project" value="UniProtKB-SubCell"/>
</dbReference>